<dbReference type="InterPro" id="IPR017441">
    <property type="entry name" value="Protein_kinase_ATP_BS"/>
</dbReference>
<evidence type="ECO:0000256" key="8">
    <source>
        <dbReference type="ARBA" id="ARBA00048679"/>
    </source>
</evidence>
<evidence type="ECO:0000256" key="7">
    <source>
        <dbReference type="ARBA" id="ARBA00047899"/>
    </source>
</evidence>
<evidence type="ECO:0000256" key="3">
    <source>
        <dbReference type="ARBA" id="ARBA00022679"/>
    </source>
</evidence>
<evidence type="ECO:0000256" key="6">
    <source>
        <dbReference type="ARBA" id="ARBA00022840"/>
    </source>
</evidence>
<dbReference type="AlphaFoldDB" id="A0A2R5GP63"/>
<feature type="compositionally biased region" description="Basic and acidic residues" evidence="11">
    <location>
        <begin position="117"/>
        <end position="127"/>
    </location>
</feature>
<dbReference type="EC" id="2.7.11.1" evidence="1"/>
<name>A0A2R5GP63_9STRA</name>
<comment type="caution">
    <text evidence="13">The sequence shown here is derived from an EMBL/GenBank/DDBJ whole genome shotgun (WGS) entry which is preliminary data.</text>
</comment>
<keyword evidence="2 10" id="KW-0723">Serine/threonine-protein kinase</keyword>
<keyword evidence="6 9" id="KW-0067">ATP-binding</keyword>
<evidence type="ECO:0000256" key="11">
    <source>
        <dbReference type="SAM" id="MobiDB-lite"/>
    </source>
</evidence>
<proteinExistence type="inferred from homology"/>
<dbReference type="SMART" id="SM00220">
    <property type="entry name" value="S_TKc"/>
    <property type="match status" value="1"/>
</dbReference>
<dbReference type="Pfam" id="PF00069">
    <property type="entry name" value="Pkinase"/>
    <property type="match status" value="1"/>
</dbReference>
<dbReference type="SUPFAM" id="SSF56112">
    <property type="entry name" value="Protein kinase-like (PK-like)"/>
    <property type="match status" value="1"/>
</dbReference>
<feature type="region of interest" description="Disordered" evidence="11">
    <location>
        <begin position="86"/>
        <end position="148"/>
    </location>
</feature>
<feature type="compositionally biased region" description="Low complexity" evidence="11">
    <location>
        <begin position="129"/>
        <end position="148"/>
    </location>
</feature>
<evidence type="ECO:0000256" key="1">
    <source>
        <dbReference type="ARBA" id="ARBA00012513"/>
    </source>
</evidence>
<dbReference type="InterPro" id="IPR008271">
    <property type="entry name" value="Ser/Thr_kinase_AS"/>
</dbReference>
<feature type="binding site" evidence="9">
    <location>
        <position position="183"/>
    </location>
    <ligand>
        <name>ATP</name>
        <dbReference type="ChEBI" id="CHEBI:30616"/>
    </ligand>
</feature>
<keyword evidence="14" id="KW-1185">Reference proteome</keyword>
<dbReference type="FunCoup" id="A0A2R5GP63">
    <property type="interactions" value="27"/>
</dbReference>
<feature type="region of interest" description="Disordered" evidence="11">
    <location>
        <begin position="420"/>
        <end position="469"/>
    </location>
</feature>
<comment type="similarity">
    <text evidence="10">Belongs to the protein kinase superfamily.</text>
</comment>
<dbReference type="InterPro" id="IPR011009">
    <property type="entry name" value="Kinase-like_dom_sf"/>
</dbReference>
<evidence type="ECO:0000259" key="12">
    <source>
        <dbReference type="PROSITE" id="PS50011"/>
    </source>
</evidence>
<evidence type="ECO:0000256" key="9">
    <source>
        <dbReference type="PROSITE-ProRule" id="PRU10141"/>
    </source>
</evidence>
<organism evidence="13 14">
    <name type="scientific">Hondaea fermentalgiana</name>
    <dbReference type="NCBI Taxonomy" id="2315210"/>
    <lineage>
        <taxon>Eukaryota</taxon>
        <taxon>Sar</taxon>
        <taxon>Stramenopiles</taxon>
        <taxon>Bigyra</taxon>
        <taxon>Labyrinthulomycetes</taxon>
        <taxon>Thraustochytrida</taxon>
        <taxon>Thraustochytriidae</taxon>
        <taxon>Hondaea</taxon>
    </lineage>
</organism>
<evidence type="ECO:0000256" key="10">
    <source>
        <dbReference type="RuleBase" id="RU000304"/>
    </source>
</evidence>
<dbReference type="GO" id="GO:0004674">
    <property type="term" value="F:protein serine/threonine kinase activity"/>
    <property type="evidence" value="ECO:0007669"/>
    <property type="project" value="UniProtKB-KW"/>
</dbReference>
<dbReference type="PANTHER" id="PTHR44899:SF3">
    <property type="entry name" value="SERINE_THREONINE-PROTEIN KINASE NEK1"/>
    <property type="match status" value="1"/>
</dbReference>
<feature type="compositionally biased region" description="Basic and acidic residues" evidence="11">
    <location>
        <begin position="435"/>
        <end position="446"/>
    </location>
</feature>
<dbReference type="EMBL" id="BEYU01000114">
    <property type="protein sequence ID" value="GBG32089.1"/>
    <property type="molecule type" value="Genomic_DNA"/>
</dbReference>
<feature type="compositionally biased region" description="Basic and acidic residues" evidence="11">
    <location>
        <begin position="420"/>
        <end position="429"/>
    </location>
</feature>
<keyword evidence="4 9" id="KW-0547">Nucleotide-binding</keyword>
<evidence type="ECO:0000313" key="13">
    <source>
        <dbReference type="EMBL" id="GBG32089.1"/>
    </source>
</evidence>
<evidence type="ECO:0000256" key="5">
    <source>
        <dbReference type="ARBA" id="ARBA00022777"/>
    </source>
</evidence>
<evidence type="ECO:0000256" key="4">
    <source>
        <dbReference type="ARBA" id="ARBA00022741"/>
    </source>
</evidence>
<feature type="compositionally biased region" description="Basic and acidic residues" evidence="11">
    <location>
        <begin position="86"/>
        <end position="96"/>
    </location>
</feature>
<evidence type="ECO:0000313" key="14">
    <source>
        <dbReference type="Proteomes" id="UP000241890"/>
    </source>
</evidence>
<dbReference type="PANTHER" id="PTHR44899">
    <property type="entry name" value="CAMK FAMILY PROTEIN KINASE"/>
    <property type="match status" value="1"/>
</dbReference>
<dbReference type="PROSITE" id="PS00108">
    <property type="entry name" value="PROTEIN_KINASE_ST"/>
    <property type="match status" value="1"/>
</dbReference>
<sequence>MSSARNSTHEIEETLDAAFAQLALAADGGLAQLEQPASLALAGEQNRVLRIPGRALHETKTREFAAMLGDIRGDPKRFVREIEARRQRDRECREDGEVGIGHASDPRSGDGVDEDEEKKVEEKKEDESSSPATDASETSQSTTSSKSNSRLKAFKVHSILGRGSFSTVYAATKLCDGTKYALKRVRLTGLESDQSRSKSVKEIRVLQSLDHPNIIKCFEHFHAPEGLFIVLEWAVAGDLKRMLKRVRAKQSRFHERVIWNYFVQISCALAFMHERRMIHRDIKPANVFVMPDGRIKLGDLGLSRALSQATVRAYSKVGTPLYMAPEVLQGAGHDFKSDVWSLGCLLYELAMLHSPFEVGCKTMKTLFTRILHAEYFPLSRTYSDRFARIVASILLTEPEDRPSARDVFRLAQERVQYYEHADGRPEEGHAAAPERSNHAHARDVRTPRRIQGPHMSRHSFCEGTASRTF</sequence>
<keyword evidence="3" id="KW-0808">Transferase</keyword>
<gene>
    <name evidence="13" type="ORF">FCC1311_083142</name>
</gene>
<dbReference type="InParanoid" id="A0A2R5GP63"/>
<comment type="catalytic activity">
    <reaction evidence="7">
        <text>L-threonyl-[protein] + ATP = O-phospho-L-threonyl-[protein] + ADP + H(+)</text>
        <dbReference type="Rhea" id="RHEA:46608"/>
        <dbReference type="Rhea" id="RHEA-COMP:11060"/>
        <dbReference type="Rhea" id="RHEA-COMP:11605"/>
        <dbReference type="ChEBI" id="CHEBI:15378"/>
        <dbReference type="ChEBI" id="CHEBI:30013"/>
        <dbReference type="ChEBI" id="CHEBI:30616"/>
        <dbReference type="ChEBI" id="CHEBI:61977"/>
        <dbReference type="ChEBI" id="CHEBI:456216"/>
        <dbReference type="EC" id="2.7.11.1"/>
    </reaction>
</comment>
<dbReference type="OrthoDB" id="248923at2759"/>
<dbReference type="Gene3D" id="1.10.510.10">
    <property type="entry name" value="Transferase(Phosphotransferase) domain 1"/>
    <property type="match status" value="1"/>
</dbReference>
<reference evidence="13 14" key="1">
    <citation type="submission" date="2017-12" db="EMBL/GenBank/DDBJ databases">
        <title>Sequencing, de novo assembly and annotation of complete genome of a new Thraustochytrid species, strain FCC1311.</title>
        <authorList>
            <person name="Sedici K."/>
            <person name="Godart F."/>
            <person name="Aiese Cigliano R."/>
            <person name="Sanseverino W."/>
            <person name="Barakat M."/>
            <person name="Ortet P."/>
            <person name="Marechal E."/>
            <person name="Cagnac O."/>
            <person name="Amato A."/>
        </authorList>
    </citation>
    <scope>NUCLEOTIDE SEQUENCE [LARGE SCALE GENOMIC DNA]</scope>
</reference>
<dbReference type="GO" id="GO:0005524">
    <property type="term" value="F:ATP binding"/>
    <property type="evidence" value="ECO:0007669"/>
    <property type="project" value="UniProtKB-UniRule"/>
</dbReference>
<dbReference type="PROSITE" id="PS00107">
    <property type="entry name" value="PROTEIN_KINASE_ATP"/>
    <property type="match status" value="1"/>
</dbReference>
<evidence type="ECO:0000256" key="2">
    <source>
        <dbReference type="ARBA" id="ARBA00022527"/>
    </source>
</evidence>
<dbReference type="InterPro" id="IPR051131">
    <property type="entry name" value="NEK_Ser/Thr_kinase_NIMA"/>
</dbReference>
<dbReference type="InterPro" id="IPR000719">
    <property type="entry name" value="Prot_kinase_dom"/>
</dbReference>
<protein>
    <recommendedName>
        <fullName evidence="1">non-specific serine/threonine protein kinase</fullName>
        <ecNumber evidence="1">2.7.11.1</ecNumber>
    </recommendedName>
</protein>
<feature type="domain" description="Protein kinase" evidence="12">
    <location>
        <begin position="154"/>
        <end position="415"/>
    </location>
</feature>
<dbReference type="Proteomes" id="UP000241890">
    <property type="component" value="Unassembled WGS sequence"/>
</dbReference>
<comment type="catalytic activity">
    <reaction evidence="8">
        <text>L-seryl-[protein] + ATP = O-phospho-L-seryl-[protein] + ADP + H(+)</text>
        <dbReference type="Rhea" id="RHEA:17989"/>
        <dbReference type="Rhea" id="RHEA-COMP:9863"/>
        <dbReference type="Rhea" id="RHEA-COMP:11604"/>
        <dbReference type="ChEBI" id="CHEBI:15378"/>
        <dbReference type="ChEBI" id="CHEBI:29999"/>
        <dbReference type="ChEBI" id="CHEBI:30616"/>
        <dbReference type="ChEBI" id="CHEBI:83421"/>
        <dbReference type="ChEBI" id="CHEBI:456216"/>
        <dbReference type="EC" id="2.7.11.1"/>
    </reaction>
</comment>
<dbReference type="PROSITE" id="PS50011">
    <property type="entry name" value="PROTEIN_KINASE_DOM"/>
    <property type="match status" value="1"/>
</dbReference>
<keyword evidence="5 13" id="KW-0418">Kinase</keyword>
<accession>A0A2R5GP63</accession>